<evidence type="ECO:0000313" key="5">
    <source>
        <dbReference type="EMBL" id="RED45071.1"/>
    </source>
</evidence>
<keyword evidence="6" id="KW-1185">Reference proteome</keyword>
<dbReference type="CDD" id="cd00077">
    <property type="entry name" value="HDc"/>
    <property type="match status" value="1"/>
</dbReference>
<sequence length="374" mass="41998">MTVIPFQAECGQEIMSSKEPKYKNSKILVLDDVAANVELIEMMLNEEGYLNVISTTDPAQAIAIYKEFKPDLLILDIRMPGMDGFDVMSNLSDGCVDEYLPILVLTAQQDSQTKLQALRSGAKDFLTKPFDQVEALNRIENMLEVRSLYNRKQRQADDLASQVDEKTRELQEAYTEIRETQLEVINRLGRAGEYRDCETGMHVVRMSEMCRQLSLDADLGEEFAELILQASPMHDVGKIGIPDSILLKPGPLDDEEWKIMRTHTIIGAEILRGHSSSLLKTASEIALTHHEKWDGSGYPNGLSSNAIPLAGRVCAICDVFDALTSKRPYKEPWSIVDTLAFIGEQAGRHFDPKLAKIFCDSIHKMVNIKENYAD</sequence>
<keyword evidence="2" id="KW-0175">Coiled coil</keyword>
<feature type="domain" description="Response regulatory" evidence="3">
    <location>
        <begin position="26"/>
        <end position="143"/>
    </location>
</feature>
<name>A0A3D9H7D7_9PROT</name>
<dbReference type="SUPFAM" id="SSF109604">
    <property type="entry name" value="HD-domain/PDEase-like"/>
    <property type="match status" value="1"/>
</dbReference>
<evidence type="ECO:0000313" key="6">
    <source>
        <dbReference type="Proteomes" id="UP000256845"/>
    </source>
</evidence>
<dbReference type="InterPro" id="IPR037522">
    <property type="entry name" value="HD_GYP_dom"/>
</dbReference>
<feature type="coiled-coil region" evidence="2">
    <location>
        <begin position="149"/>
        <end position="183"/>
    </location>
</feature>
<keyword evidence="5" id="KW-0378">Hydrolase</keyword>
<dbReference type="SUPFAM" id="SSF52172">
    <property type="entry name" value="CheY-like"/>
    <property type="match status" value="1"/>
</dbReference>
<dbReference type="PANTHER" id="PTHR45228">
    <property type="entry name" value="CYCLIC DI-GMP PHOSPHODIESTERASE TM_0186-RELATED"/>
    <property type="match status" value="1"/>
</dbReference>
<dbReference type="InterPro" id="IPR052020">
    <property type="entry name" value="Cyclic_di-GMP/3'3'-cGAMP_PDE"/>
</dbReference>
<comment type="caution">
    <text evidence="5">The sequence shown here is derived from an EMBL/GenBank/DDBJ whole genome shotgun (WGS) entry which is preliminary data.</text>
</comment>
<dbReference type="AlphaFoldDB" id="A0A3D9H7D7"/>
<dbReference type="PROSITE" id="PS50110">
    <property type="entry name" value="RESPONSE_REGULATORY"/>
    <property type="match status" value="1"/>
</dbReference>
<dbReference type="SMART" id="SM00448">
    <property type="entry name" value="REC"/>
    <property type="match status" value="1"/>
</dbReference>
<evidence type="ECO:0000256" key="1">
    <source>
        <dbReference type="PROSITE-ProRule" id="PRU00169"/>
    </source>
</evidence>
<dbReference type="InterPro" id="IPR001789">
    <property type="entry name" value="Sig_transdc_resp-reg_receiver"/>
</dbReference>
<dbReference type="GO" id="GO:0008081">
    <property type="term" value="F:phosphoric diester hydrolase activity"/>
    <property type="evidence" value="ECO:0007669"/>
    <property type="project" value="UniProtKB-ARBA"/>
</dbReference>
<dbReference type="PANTHER" id="PTHR45228:SF1">
    <property type="entry name" value="CYCLIC DI-GMP PHOSPHODIESTERASE TM_0186"/>
    <property type="match status" value="1"/>
</dbReference>
<dbReference type="InterPro" id="IPR011006">
    <property type="entry name" value="CheY-like_superfamily"/>
</dbReference>
<dbReference type="Gene3D" id="1.10.3210.10">
    <property type="entry name" value="Hypothetical protein af1432"/>
    <property type="match status" value="1"/>
</dbReference>
<dbReference type="Proteomes" id="UP000256845">
    <property type="component" value="Unassembled WGS sequence"/>
</dbReference>
<dbReference type="EMBL" id="QRDW01000012">
    <property type="protein sequence ID" value="RED45071.1"/>
    <property type="molecule type" value="Genomic_DNA"/>
</dbReference>
<feature type="modified residue" description="4-aspartylphosphate" evidence="1">
    <location>
        <position position="76"/>
    </location>
</feature>
<keyword evidence="1" id="KW-0597">Phosphoprotein</keyword>
<dbReference type="InterPro" id="IPR003607">
    <property type="entry name" value="HD/PDEase_dom"/>
</dbReference>
<proteinExistence type="predicted"/>
<dbReference type="Pfam" id="PF13487">
    <property type="entry name" value="HD_5"/>
    <property type="match status" value="1"/>
</dbReference>
<organism evidence="5 6">
    <name type="scientific">Aestuariispira insulae</name>
    <dbReference type="NCBI Taxonomy" id="1461337"/>
    <lineage>
        <taxon>Bacteria</taxon>
        <taxon>Pseudomonadati</taxon>
        <taxon>Pseudomonadota</taxon>
        <taxon>Alphaproteobacteria</taxon>
        <taxon>Rhodospirillales</taxon>
        <taxon>Kiloniellaceae</taxon>
        <taxon>Aestuariispira</taxon>
    </lineage>
</organism>
<evidence type="ECO:0000256" key="2">
    <source>
        <dbReference type="SAM" id="Coils"/>
    </source>
</evidence>
<dbReference type="CDD" id="cd17551">
    <property type="entry name" value="REC_RpfG-like"/>
    <property type="match status" value="1"/>
</dbReference>
<gene>
    <name evidence="5" type="ORF">DFP90_11264</name>
</gene>
<evidence type="ECO:0000259" key="4">
    <source>
        <dbReference type="PROSITE" id="PS51832"/>
    </source>
</evidence>
<evidence type="ECO:0000259" key="3">
    <source>
        <dbReference type="PROSITE" id="PS50110"/>
    </source>
</evidence>
<dbReference type="PROSITE" id="PS51832">
    <property type="entry name" value="HD_GYP"/>
    <property type="match status" value="1"/>
</dbReference>
<dbReference type="Gene3D" id="3.40.50.2300">
    <property type="match status" value="1"/>
</dbReference>
<dbReference type="GO" id="GO:0000160">
    <property type="term" value="P:phosphorelay signal transduction system"/>
    <property type="evidence" value="ECO:0007669"/>
    <property type="project" value="InterPro"/>
</dbReference>
<protein>
    <submittedName>
        <fullName evidence="5">Response regulator receiver modulated metal dependent phosphohydrolase</fullName>
    </submittedName>
</protein>
<reference evidence="5 6" key="1">
    <citation type="submission" date="2018-07" db="EMBL/GenBank/DDBJ databases">
        <title>Genomic Encyclopedia of Type Strains, Phase III (KMG-III): the genomes of soil and plant-associated and newly described type strains.</title>
        <authorList>
            <person name="Whitman W."/>
        </authorList>
    </citation>
    <scope>NUCLEOTIDE SEQUENCE [LARGE SCALE GENOMIC DNA]</scope>
    <source>
        <strain evidence="5 6">CECT 8488</strain>
    </source>
</reference>
<accession>A0A3D9H7D7</accession>
<dbReference type="SMART" id="SM00471">
    <property type="entry name" value="HDc"/>
    <property type="match status" value="1"/>
</dbReference>
<dbReference type="Pfam" id="PF00072">
    <property type="entry name" value="Response_reg"/>
    <property type="match status" value="1"/>
</dbReference>
<feature type="domain" description="HD-GYP" evidence="4">
    <location>
        <begin position="177"/>
        <end position="374"/>
    </location>
</feature>